<accession>A0A5S4YLT7</accession>
<dbReference type="Proteomes" id="UP000324797">
    <property type="component" value="Unassembled WGS sequence"/>
</dbReference>
<organism evidence="2 3">
    <name type="scientific">Bradyrhizobium hipponense</name>
    <dbReference type="NCBI Taxonomy" id="2605638"/>
    <lineage>
        <taxon>Bacteria</taxon>
        <taxon>Pseudomonadati</taxon>
        <taxon>Pseudomonadota</taxon>
        <taxon>Alphaproteobacteria</taxon>
        <taxon>Hyphomicrobiales</taxon>
        <taxon>Nitrobacteraceae</taxon>
        <taxon>Bradyrhizobium</taxon>
    </lineage>
</organism>
<proteinExistence type="predicted"/>
<feature type="region of interest" description="Disordered" evidence="1">
    <location>
        <begin position="1"/>
        <end position="61"/>
    </location>
</feature>
<evidence type="ECO:0000313" key="2">
    <source>
        <dbReference type="EMBL" id="TYO64447.1"/>
    </source>
</evidence>
<evidence type="ECO:0000313" key="3">
    <source>
        <dbReference type="Proteomes" id="UP000324797"/>
    </source>
</evidence>
<reference evidence="2 3" key="1">
    <citation type="submission" date="2019-08" db="EMBL/GenBank/DDBJ databases">
        <title>Bradyrhizobium hipponensis sp. nov., a rhizobium isolated from a Lupinus angustifolius root nodule in Tunisia.</title>
        <authorList>
            <person name="Off K."/>
            <person name="Rejili M."/>
            <person name="Mars M."/>
            <person name="Brachmann A."/>
            <person name="Marin M."/>
        </authorList>
    </citation>
    <scope>NUCLEOTIDE SEQUENCE [LARGE SCALE GENOMIC DNA]</scope>
    <source>
        <strain evidence="3">aSej3</strain>
    </source>
</reference>
<dbReference type="RefSeq" id="WP_148741505.1">
    <property type="nucleotide sequence ID" value="NZ_VSTH01000076.1"/>
</dbReference>
<gene>
    <name evidence="2" type="ORF">FXV83_22175</name>
</gene>
<evidence type="ECO:0000256" key="1">
    <source>
        <dbReference type="SAM" id="MobiDB-lite"/>
    </source>
</evidence>
<name>A0A5S4YLT7_9BRAD</name>
<comment type="caution">
    <text evidence="2">The sequence shown here is derived from an EMBL/GenBank/DDBJ whole genome shotgun (WGS) entry which is preliminary data.</text>
</comment>
<dbReference type="AlphaFoldDB" id="A0A5S4YLT7"/>
<dbReference type="EMBL" id="VSTH01000076">
    <property type="protein sequence ID" value="TYO64447.1"/>
    <property type="molecule type" value="Genomic_DNA"/>
</dbReference>
<feature type="compositionally biased region" description="Basic and acidic residues" evidence="1">
    <location>
        <begin position="8"/>
        <end position="21"/>
    </location>
</feature>
<sequence>MTQQTSRELPRPEPRSDDRGAKQAAIVEEANKTNSGDRDLVHADGDNIDLPDEPGDKSKDD</sequence>
<feature type="compositionally biased region" description="Basic and acidic residues" evidence="1">
    <location>
        <begin position="29"/>
        <end position="45"/>
    </location>
</feature>
<keyword evidence="3" id="KW-1185">Reference proteome</keyword>
<protein>
    <submittedName>
        <fullName evidence="2">Uncharacterized protein</fullName>
    </submittedName>
</protein>